<feature type="domain" description="HTH dtxR-type" evidence="5">
    <location>
        <begin position="1"/>
        <end position="68"/>
    </location>
</feature>
<keyword evidence="2" id="KW-0805">Transcription regulation</keyword>
<evidence type="ECO:0000313" key="6">
    <source>
        <dbReference type="EMBL" id="SCG85352.1"/>
    </source>
</evidence>
<dbReference type="InterPro" id="IPR036390">
    <property type="entry name" value="WH_DNA-bd_sf"/>
</dbReference>
<protein>
    <submittedName>
        <fullName evidence="6">Putative HTH-type transcriptional regulator MJ0568</fullName>
    </submittedName>
</protein>
<keyword evidence="3" id="KW-0238">DNA-binding</keyword>
<accession>A0A1D3L111</accession>
<dbReference type="InterPro" id="IPR022687">
    <property type="entry name" value="HTH_DTXR"/>
</dbReference>
<dbReference type="PROSITE" id="PS50944">
    <property type="entry name" value="HTH_DTXR"/>
    <property type="match status" value="1"/>
</dbReference>
<dbReference type="GO" id="GO:0046914">
    <property type="term" value="F:transition metal ion binding"/>
    <property type="evidence" value="ECO:0007669"/>
    <property type="project" value="InterPro"/>
</dbReference>
<dbReference type="InterPro" id="IPR036388">
    <property type="entry name" value="WH-like_DNA-bd_sf"/>
</dbReference>
<proteinExistence type="inferred from homology"/>
<dbReference type="GeneID" id="30411638"/>
<dbReference type="RefSeq" id="WP_071906533.1">
    <property type="nucleotide sequence ID" value="NZ_LT607756.1"/>
</dbReference>
<dbReference type="InterPro" id="IPR022689">
    <property type="entry name" value="Iron_dep_repressor"/>
</dbReference>
<dbReference type="GO" id="GO:0003677">
    <property type="term" value="F:DNA binding"/>
    <property type="evidence" value="ECO:0007669"/>
    <property type="project" value="UniProtKB-KW"/>
</dbReference>
<dbReference type="SUPFAM" id="SSF47979">
    <property type="entry name" value="Iron-dependent repressor protein, dimerization domain"/>
    <property type="match status" value="1"/>
</dbReference>
<dbReference type="GO" id="GO:0003700">
    <property type="term" value="F:DNA-binding transcription factor activity"/>
    <property type="evidence" value="ECO:0007669"/>
    <property type="project" value="InterPro"/>
</dbReference>
<dbReference type="FunFam" id="1.10.60.10:FF:000005">
    <property type="entry name" value="Transcriptional regulator MntR protein"/>
    <property type="match status" value="1"/>
</dbReference>
<dbReference type="OrthoDB" id="24735at2157"/>
<dbReference type="SUPFAM" id="SSF46785">
    <property type="entry name" value="Winged helix' DNA-binding domain"/>
    <property type="match status" value="1"/>
</dbReference>
<keyword evidence="7" id="KW-1185">Reference proteome</keyword>
<dbReference type="Gene3D" id="1.10.10.10">
    <property type="entry name" value="Winged helix-like DNA-binding domain superfamily/Winged helix DNA-binding domain"/>
    <property type="match status" value="1"/>
</dbReference>
<name>A0A1D3L111_9EURY</name>
<dbReference type="InterPro" id="IPR050536">
    <property type="entry name" value="DtxR_MntR_Metal-Reg"/>
</dbReference>
<keyword evidence="4" id="KW-0804">Transcription</keyword>
<sequence length="150" mass="17065">MSSSLKLTKSIEDYLEVMYNLQKNTGTIKVKDIASNLSVKPPSVVEAIKKLSESELVSYERYGDINLTKKGLEIAENVMHKHDILKNFLNILGVDLKTANEEACSMEHVLDSATINKLKKFAEFTNIYPDAPDFFEAFRYYEEHGKLPDD</sequence>
<dbReference type="SMART" id="SM00529">
    <property type="entry name" value="HTH_DTXR"/>
    <property type="match status" value="1"/>
</dbReference>
<dbReference type="GO" id="GO:0046983">
    <property type="term" value="F:protein dimerization activity"/>
    <property type="evidence" value="ECO:0007669"/>
    <property type="project" value="InterPro"/>
</dbReference>
<comment type="similarity">
    <text evidence="1">Belongs to the DtxR/MntR family.</text>
</comment>
<dbReference type="EMBL" id="LT607756">
    <property type="protein sequence ID" value="SCG85352.1"/>
    <property type="molecule type" value="Genomic_DNA"/>
</dbReference>
<dbReference type="KEGG" id="mcub:MCBB_0786"/>
<evidence type="ECO:0000256" key="1">
    <source>
        <dbReference type="ARBA" id="ARBA00007871"/>
    </source>
</evidence>
<evidence type="ECO:0000256" key="4">
    <source>
        <dbReference type="ARBA" id="ARBA00023163"/>
    </source>
</evidence>
<reference evidence="6 7" key="1">
    <citation type="submission" date="2016-08" db="EMBL/GenBank/DDBJ databases">
        <authorList>
            <person name="Seilhamer J.J."/>
        </authorList>
    </citation>
    <scope>NUCLEOTIDE SEQUENCE [LARGE SCALE GENOMIC DNA]</scope>
    <source>
        <strain evidence="6">Buetzberg</strain>
    </source>
</reference>
<dbReference type="Pfam" id="PF02742">
    <property type="entry name" value="Fe_dep_repr_C"/>
    <property type="match status" value="1"/>
</dbReference>
<dbReference type="AlphaFoldDB" id="A0A1D3L111"/>
<dbReference type="STRING" id="118062.MCBB_0786"/>
<dbReference type="PANTHER" id="PTHR33238:SF7">
    <property type="entry name" value="IRON-DEPENDENT TRANSCRIPTIONAL REGULATOR"/>
    <property type="match status" value="1"/>
</dbReference>
<evidence type="ECO:0000259" key="5">
    <source>
        <dbReference type="PROSITE" id="PS50944"/>
    </source>
</evidence>
<gene>
    <name evidence="6" type="ORF">MCBB_0786</name>
</gene>
<evidence type="ECO:0000256" key="2">
    <source>
        <dbReference type="ARBA" id="ARBA00023015"/>
    </source>
</evidence>
<organism evidence="6 7">
    <name type="scientific">Methanobacterium congolense</name>
    <dbReference type="NCBI Taxonomy" id="118062"/>
    <lineage>
        <taxon>Archaea</taxon>
        <taxon>Methanobacteriati</taxon>
        <taxon>Methanobacteriota</taxon>
        <taxon>Methanomada group</taxon>
        <taxon>Methanobacteria</taxon>
        <taxon>Methanobacteriales</taxon>
        <taxon>Methanobacteriaceae</taxon>
        <taxon>Methanobacterium</taxon>
    </lineage>
</organism>
<dbReference type="Gene3D" id="1.10.60.10">
    <property type="entry name" value="Iron dependent repressor, metal binding and dimerisation domain"/>
    <property type="match status" value="1"/>
</dbReference>
<dbReference type="PATRIC" id="fig|129848.4.peg.789"/>
<dbReference type="Pfam" id="PF01325">
    <property type="entry name" value="Fe_dep_repress"/>
    <property type="match status" value="1"/>
</dbReference>
<dbReference type="InterPro" id="IPR001367">
    <property type="entry name" value="Fe_dep_repressor"/>
</dbReference>
<dbReference type="PANTHER" id="PTHR33238">
    <property type="entry name" value="IRON (METAL) DEPENDENT REPRESSOR, DTXR FAMILY"/>
    <property type="match status" value="1"/>
</dbReference>
<dbReference type="Proteomes" id="UP000094707">
    <property type="component" value="Chromosome I"/>
</dbReference>
<dbReference type="InterPro" id="IPR036421">
    <property type="entry name" value="Fe_dep_repressor_sf"/>
</dbReference>
<evidence type="ECO:0000313" key="7">
    <source>
        <dbReference type="Proteomes" id="UP000094707"/>
    </source>
</evidence>
<evidence type="ECO:0000256" key="3">
    <source>
        <dbReference type="ARBA" id="ARBA00023125"/>
    </source>
</evidence>